<keyword evidence="1 3" id="KW-0479">Metal-binding</keyword>
<dbReference type="InterPro" id="IPR014710">
    <property type="entry name" value="RmlC-like_jellyroll"/>
</dbReference>
<accession>A0A4Y1WR59</accession>
<evidence type="ECO:0000313" key="5">
    <source>
        <dbReference type="EMBL" id="BBL03580.1"/>
    </source>
</evidence>
<dbReference type="PANTHER" id="PTHR42742:SF3">
    <property type="entry name" value="FRUCTOKINASE"/>
    <property type="match status" value="1"/>
</dbReference>
<evidence type="ECO:0000256" key="3">
    <source>
        <dbReference type="PIRSR" id="PIRSR036894-1"/>
    </source>
</evidence>
<dbReference type="Proteomes" id="UP000318946">
    <property type="component" value="Chromosome"/>
</dbReference>
<feature type="binding site" evidence="3">
    <location>
        <position position="176"/>
    </location>
    <ligand>
        <name>Zn(2+)</name>
        <dbReference type="ChEBI" id="CHEBI:29105"/>
    </ligand>
</feature>
<dbReference type="RefSeq" id="WP_141412343.1">
    <property type="nucleotide sequence ID" value="NZ_AP019735.1"/>
</dbReference>
<comment type="cofactor">
    <cofactor evidence="3">
        <name>Zn(2+)</name>
        <dbReference type="ChEBI" id="CHEBI:29105"/>
    </cofactor>
    <text evidence="3">Binds 1 zinc ion per subunit.</text>
</comment>
<dbReference type="Pfam" id="PF20511">
    <property type="entry name" value="PMI_typeI_cat"/>
    <property type="match status" value="1"/>
</dbReference>
<name>A0A3D3YI71_9BACT</name>
<protein>
    <submittedName>
        <fullName evidence="5">Mannose-6-phosphate isomerase</fullName>
    </submittedName>
</protein>
<dbReference type="PIRSF" id="PIRSF036894">
    <property type="entry name" value="PMI_Firm_short"/>
    <property type="match status" value="1"/>
</dbReference>
<keyword evidence="2 3" id="KW-0862">Zinc</keyword>
<dbReference type="GO" id="GO:0004476">
    <property type="term" value="F:mannose-6-phosphate isomerase activity"/>
    <property type="evidence" value="ECO:0007669"/>
    <property type="project" value="InterPro"/>
</dbReference>
<dbReference type="GO" id="GO:0008270">
    <property type="term" value="F:zinc ion binding"/>
    <property type="evidence" value="ECO:0007669"/>
    <property type="project" value="InterPro"/>
</dbReference>
<keyword evidence="5" id="KW-0413">Isomerase</keyword>
<evidence type="ECO:0000256" key="4">
    <source>
        <dbReference type="PIRSR" id="PIRSR036894-2"/>
    </source>
</evidence>
<dbReference type="GeneID" id="78341610"/>
<dbReference type="KEGG" id="acou:A5CBH24_08930"/>
<feature type="binding site" evidence="3">
    <location>
        <position position="101"/>
    </location>
    <ligand>
        <name>Zn(2+)</name>
        <dbReference type="ChEBI" id="CHEBI:29105"/>
    </ligand>
</feature>
<dbReference type="OrthoDB" id="9808275at2"/>
<accession>A0A4Y1XRF5</accession>
<dbReference type="PANTHER" id="PTHR42742">
    <property type="entry name" value="TRANSCRIPTIONAL REPRESSOR MPRA"/>
    <property type="match status" value="1"/>
</dbReference>
<dbReference type="GO" id="GO:0005975">
    <property type="term" value="P:carbohydrate metabolic process"/>
    <property type="evidence" value="ECO:0007669"/>
    <property type="project" value="InterPro"/>
</dbReference>
<dbReference type="InterPro" id="IPR046457">
    <property type="entry name" value="PMI_typeI_cat"/>
</dbReference>
<dbReference type="InterPro" id="IPR011051">
    <property type="entry name" value="RmlC_Cupin_sf"/>
</dbReference>
<dbReference type="AlphaFoldDB" id="A0A3D3YI71"/>
<dbReference type="CDD" id="cd07010">
    <property type="entry name" value="cupin_PMI_type_I_N_bac"/>
    <property type="match status" value="1"/>
</dbReference>
<dbReference type="InterPro" id="IPR014628">
    <property type="entry name" value="Man6P_isomerase_Firm_short"/>
</dbReference>
<gene>
    <name evidence="5" type="ORF">A5CBH24_08930</name>
</gene>
<evidence type="ECO:0000256" key="1">
    <source>
        <dbReference type="ARBA" id="ARBA00022723"/>
    </source>
</evidence>
<reference evidence="6" key="1">
    <citation type="submission" date="2019-06" db="EMBL/GenBank/DDBJ databases">
        <title>Alistipes onderdonkii subsp. vulgaris subsp. nov., Alistipes dispar sp. nov. and Alistipes communis sp. nov., isolated from human faeces, and creation of Alistipes onderdonkii subsp. onderdonkii subsp. nov.</title>
        <authorList>
            <person name="Sakamoto M."/>
            <person name="Ikeyama N."/>
            <person name="Ogata Y."/>
            <person name="Suda W."/>
            <person name="Iino T."/>
            <person name="Hattori M."/>
            <person name="Ohkuma M."/>
        </authorList>
    </citation>
    <scope>NUCLEOTIDE SEQUENCE [LARGE SCALE GENOMIC DNA]</scope>
    <source>
        <strain evidence="6">5CBH24</strain>
    </source>
</reference>
<dbReference type="EMBL" id="AP019735">
    <property type="protein sequence ID" value="BBL03580.1"/>
    <property type="molecule type" value="Genomic_DNA"/>
</dbReference>
<dbReference type="STRING" id="1118061.GCA_000311925_01708"/>
<evidence type="ECO:0000256" key="2">
    <source>
        <dbReference type="ARBA" id="ARBA00022833"/>
    </source>
</evidence>
<feature type="binding site" evidence="3">
    <location>
        <position position="118"/>
    </location>
    <ligand>
        <name>Zn(2+)</name>
        <dbReference type="ChEBI" id="CHEBI:29105"/>
    </ligand>
</feature>
<accession>A0A3D3YI71</accession>
<proteinExistence type="predicted"/>
<dbReference type="Gene3D" id="2.60.120.10">
    <property type="entry name" value="Jelly Rolls"/>
    <property type="match status" value="2"/>
</dbReference>
<dbReference type="SUPFAM" id="SSF51182">
    <property type="entry name" value="RmlC-like cupins"/>
    <property type="match status" value="1"/>
</dbReference>
<dbReference type="InterPro" id="IPR051804">
    <property type="entry name" value="Carb_Metab_Reg_Kinase/Isom"/>
</dbReference>
<organism evidence="5 6">
    <name type="scientific">Alistipes communis</name>
    <dbReference type="NCBI Taxonomy" id="2585118"/>
    <lineage>
        <taxon>Bacteria</taxon>
        <taxon>Pseudomonadati</taxon>
        <taxon>Bacteroidota</taxon>
        <taxon>Bacteroidia</taxon>
        <taxon>Bacteroidales</taxon>
        <taxon>Rikenellaceae</taxon>
        <taxon>Alistipes</taxon>
    </lineage>
</organism>
<evidence type="ECO:0000313" key="6">
    <source>
        <dbReference type="Proteomes" id="UP000318946"/>
    </source>
</evidence>
<keyword evidence="6" id="KW-1185">Reference proteome</keyword>
<feature type="active site" evidence="4">
    <location>
        <position position="196"/>
    </location>
</feature>
<sequence>MYPLKFEPFLRPMIWGGEKIAAYKGVETSVRSIGESWELSGVAGHESIVAEGPCKGVSLPELIDRYGAELVGKSNYERFGNEFPLLVKFIDAREDLSIQVHPDDRLAWERHRMHGKTEMWYVVSETGGASLRIGFDRRVDAETYAAAVADHTICDLLRDHPIAAGDVFFLPAGRVHSIGAGAFIAEIQQTSDLTYRIYDYDRPGPDGKPRELHTELAKEAIDYTVPDDYRTHYERIRNKDTELVACPYFTTHLCDATFSVLCDYSALDSFVVLIFVAGAGELVDSEGNRVAVRQGETVLIPASTRQVTLLPGHGGLRFLSSYIETPEE</sequence>